<evidence type="ECO:0000313" key="2">
    <source>
        <dbReference type="EMBL" id="GAA2815156.1"/>
    </source>
</evidence>
<keyword evidence="3" id="KW-1185">Reference proteome</keyword>
<dbReference type="InterPro" id="IPR018763">
    <property type="entry name" value="DUF2334"/>
</dbReference>
<gene>
    <name evidence="2" type="ORF">GCM10010470_58230</name>
</gene>
<accession>A0ABN3VKY5</accession>
<protein>
    <submittedName>
        <fullName evidence="2">DUF2334 domain-containing protein</fullName>
    </submittedName>
</protein>
<feature type="region of interest" description="Disordered" evidence="1">
    <location>
        <begin position="232"/>
        <end position="254"/>
    </location>
</feature>
<evidence type="ECO:0000256" key="1">
    <source>
        <dbReference type="SAM" id="MobiDB-lite"/>
    </source>
</evidence>
<organism evidence="2 3">
    <name type="scientific">Saccharopolyspora taberi</name>
    <dbReference type="NCBI Taxonomy" id="60895"/>
    <lineage>
        <taxon>Bacteria</taxon>
        <taxon>Bacillati</taxon>
        <taxon>Actinomycetota</taxon>
        <taxon>Actinomycetes</taxon>
        <taxon>Pseudonocardiales</taxon>
        <taxon>Pseudonocardiaceae</taxon>
        <taxon>Saccharopolyspora</taxon>
    </lineage>
</organism>
<comment type="caution">
    <text evidence="2">The sequence shown here is derived from an EMBL/GenBank/DDBJ whole genome shotgun (WGS) entry which is preliminary data.</text>
</comment>
<dbReference type="Pfam" id="PF10096">
    <property type="entry name" value="DUF2334"/>
    <property type="match status" value="1"/>
</dbReference>
<proteinExistence type="predicted"/>
<dbReference type="EMBL" id="BAAAUX010000029">
    <property type="protein sequence ID" value="GAA2815156.1"/>
    <property type="molecule type" value="Genomic_DNA"/>
</dbReference>
<dbReference type="RefSeq" id="WP_344685457.1">
    <property type="nucleotide sequence ID" value="NZ_BAAAUX010000029.1"/>
</dbReference>
<reference evidence="2 3" key="1">
    <citation type="journal article" date="2019" name="Int. J. Syst. Evol. Microbiol.">
        <title>The Global Catalogue of Microorganisms (GCM) 10K type strain sequencing project: providing services to taxonomists for standard genome sequencing and annotation.</title>
        <authorList>
            <consortium name="The Broad Institute Genomics Platform"/>
            <consortium name="The Broad Institute Genome Sequencing Center for Infectious Disease"/>
            <person name="Wu L."/>
            <person name="Ma J."/>
        </authorList>
    </citation>
    <scope>NUCLEOTIDE SEQUENCE [LARGE SCALE GENOMIC DNA]</scope>
    <source>
        <strain evidence="2 3">JCM 9383</strain>
    </source>
</reference>
<name>A0ABN3VKY5_9PSEU</name>
<sequence length="254" mass="27783">MPLVVSLSGLDHRALDQCADFAAEMDRRRVPMSLLFAPRQQPDPQLLDWIRDRQRGQDTVELHGFGRGESAKRVFSRLARPAATLRGSESATIPAHEAGLRLLPALATLDRIGLRTGTFVPPRWFSSPGTLTALRRQGFEVCADALAIRELSTGQVHRARVHALGSSARAEPWWCRALVLGVARAARRGRLIRIAVDAAELPRSGPRQAVLDAVDLALHHGAVPTTYGAYAGPVRIPRPRTPENEVRNSDPLSS</sequence>
<evidence type="ECO:0000313" key="3">
    <source>
        <dbReference type="Proteomes" id="UP001500979"/>
    </source>
</evidence>
<dbReference type="Proteomes" id="UP001500979">
    <property type="component" value="Unassembled WGS sequence"/>
</dbReference>